<dbReference type="Pfam" id="PF12796">
    <property type="entry name" value="Ank_2"/>
    <property type="match status" value="1"/>
</dbReference>
<accession>A0A225WG44</accession>
<dbReference type="Proteomes" id="UP000198211">
    <property type="component" value="Unassembled WGS sequence"/>
</dbReference>
<name>A0A225WG44_9STRA</name>
<sequence>MVSGILLSGPIPDQDSSSSSYRWTLGYSEMATFKPPEFRILGWHGDEWSYVESGAGVIKWLKTNAEPHTECAAKLMLVAAAQGDQDLWSGYTYCIELVLMEPKEPHKINIIGWAVEQGLARPRDRTVAVGADHGRLEILKWLYDEMGERRMGTAFEKPAQSGDLEMPKWLHESRCEGCSTAVLDGAAREGFLEVVQWLRANRSEGCTTAAMDKAASFGLVEIVKWLHLHRSEGCTFAAMDSAAENGHSDVVTWLGSNRSEGCLTTAMDTAAARCHLELVQRLHSNRREGCSVAALNRTAGNGHLIFIFQPSPIYVVSQLFPKVITSGLSVLSGALGHVLDGLGGLAIQPVPQISRSEGENVE</sequence>
<gene>
    <name evidence="2" type="ORF">PHMEG_0009999</name>
</gene>
<dbReference type="InterPro" id="IPR036770">
    <property type="entry name" value="Ankyrin_rpt-contain_sf"/>
</dbReference>
<protein>
    <recommendedName>
        <fullName evidence="4">Ankyrin repeat-containing domain</fullName>
    </recommendedName>
</protein>
<dbReference type="OrthoDB" id="126596at2759"/>
<evidence type="ECO:0000313" key="2">
    <source>
        <dbReference type="EMBL" id="OWZ16228.1"/>
    </source>
</evidence>
<reference evidence="3" key="1">
    <citation type="submission" date="2017-03" db="EMBL/GenBank/DDBJ databases">
        <title>Phytopthora megakarya and P. palmivora, two closely related causual agents of cacao black pod achieved similar genome size and gene model numbers by different mechanisms.</title>
        <authorList>
            <person name="Ali S."/>
            <person name="Shao J."/>
            <person name="Larry D.J."/>
            <person name="Kronmiller B."/>
            <person name="Shen D."/>
            <person name="Strem M.D."/>
            <person name="Melnick R.L."/>
            <person name="Guiltinan M.J."/>
            <person name="Tyler B.M."/>
            <person name="Meinhardt L.W."/>
            <person name="Bailey B.A."/>
        </authorList>
    </citation>
    <scope>NUCLEOTIDE SEQUENCE [LARGE SCALE GENOMIC DNA]</scope>
    <source>
        <strain evidence="3">zdho120</strain>
    </source>
</reference>
<proteinExistence type="predicted"/>
<evidence type="ECO:0000313" key="3">
    <source>
        <dbReference type="Proteomes" id="UP000198211"/>
    </source>
</evidence>
<dbReference type="InterPro" id="IPR052050">
    <property type="entry name" value="SecEffector_AnkRepeat"/>
</dbReference>
<keyword evidence="3" id="KW-1185">Reference proteome</keyword>
<evidence type="ECO:0008006" key="4">
    <source>
        <dbReference type="Google" id="ProtNLM"/>
    </source>
</evidence>
<dbReference type="EMBL" id="NBNE01000972">
    <property type="protein sequence ID" value="OWZ16228.1"/>
    <property type="molecule type" value="Genomic_DNA"/>
</dbReference>
<dbReference type="AlphaFoldDB" id="A0A225WG44"/>
<feature type="region of interest" description="Disordered" evidence="1">
    <location>
        <begin position="1"/>
        <end position="20"/>
    </location>
</feature>
<dbReference type="InterPro" id="IPR002110">
    <property type="entry name" value="Ankyrin_rpt"/>
</dbReference>
<comment type="caution">
    <text evidence="2">The sequence shown here is derived from an EMBL/GenBank/DDBJ whole genome shotgun (WGS) entry which is preliminary data.</text>
</comment>
<dbReference type="SUPFAM" id="SSF48403">
    <property type="entry name" value="Ankyrin repeat"/>
    <property type="match status" value="1"/>
</dbReference>
<organism evidence="2 3">
    <name type="scientific">Phytophthora megakarya</name>
    <dbReference type="NCBI Taxonomy" id="4795"/>
    <lineage>
        <taxon>Eukaryota</taxon>
        <taxon>Sar</taxon>
        <taxon>Stramenopiles</taxon>
        <taxon>Oomycota</taxon>
        <taxon>Peronosporomycetes</taxon>
        <taxon>Peronosporales</taxon>
        <taxon>Peronosporaceae</taxon>
        <taxon>Phytophthora</taxon>
    </lineage>
</organism>
<dbReference type="Gene3D" id="1.25.40.20">
    <property type="entry name" value="Ankyrin repeat-containing domain"/>
    <property type="match status" value="1"/>
</dbReference>
<dbReference type="STRING" id="4795.A0A225WG44"/>
<dbReference type="PANTHER" id="PTHR46586:SF3">
    <property type="entry name" value="ANKYRIN REPEAT-CONTAINING PROTEIN"/>
    <property type="match status" value="1"/>
</dbReference>
<dbReference type="PANTHER" id="PTHR46586">
    <property type="entry name" value="ANKYRIN REPEAT-CONTAINING PROTEIN"/>
    <property type="match status" value="1"/>
</dbReference>
<evidence type="ECO:0000256" key="1">
    <source>
        <dbReference type="SAM" id="MobiDB-lite"/>
    </source>
</evidence>